<keyword evidence="4 5" id="KW-0804">Transcription</keyword>
<sequence>MAESVSSSQQGCTPNTPGGYSRHEKSLGLLTSKFVSLLQEAKDGILDIKQAADSLAVRQKRRIYDITNVLEGIGLIEKKSKNSIRWKGISAGCNTKEVLDHLQRLKAQIEDLEIKEKELDQQKCWLQQSIKNISEDPTNSRFAYITHEDLCNCFSGDTLLTVLAPSGTQLEVPVPEMGQNGQKKYQVNLRSQSGPIQVLLINKESGSSKPVVFAVPPPDDLMVIPTPPSTPATPQKSPPLQHHPDQNDPTVTEDFKSDCSLLQTTNLHPNSTINETETNNQGVTEGRDIQTLLPLDVNSILKVNTAEQIKEELDGPVVADLIEELMSSDVFPLLRLSPPPGVDYSFNLDDNEGICDLFDVQILNY</sequence>
<protein>
    <submittedName>
        <fullName evidence="6">E2F5 factor</fullName>
    </submittedName>
</protein>
<evidence type="ECO:0000256" key="2">
    <source>
        <dbReference type="ARBA" id="ARBA00023015"/>
    </source>
</evidence>
<dbReference type="PANTHER" id="PTHR12081">
    <property type="entry name" value="TRANSCRIPTION FACTOR E2F"/>
    <property type="match status" value="1"/>
</dbReference>
<comment type="subcellular location">
    <subcellularLocation>
        <location evidence="5">Nucleus</location>
    </subcellularLocation>
</comment>
<dbReference type="Pfam" id="PF16421">
    <property type="entry name" value="E2F_CC-MB"/>
    <property type="match status" value="1"/>
</dbReference>
<dbReference type="InterPro" id="IPR037241">
    <property type="entry name" value="E2F-DP_heterodim"/>
</dbReference>
<feature type="non-terminal residue" evidence="6">
    <location>
        <position position="1"/>
    </location>
</feature>
<dbReference type="EMBL" id="JAATIS010007298">
    <property type="protein sequence ID" value="KAG2458209.1"/>
    <property type="molecule type" value="Genomic_DNA"/>
</dbReference>
<dbReference type="InterPro" id="IPR003316">
    <property type="entry name" value="E2F_WHTH_DNA-bd_dom"/>
</dbReference>
<evidence type="ECO:0000256" key="1">
    <source>
        <dbReference type="ARBA" id="ARBA00010940"/>
    </source>
</evidence>
<evidence type="ECO:0000313" key="7">
    <source>
        <dbReference type="Proteomes" id="UP000886611"/>
    </source>
</evidence>
<dbReference type="Gene3D" id="1.10.10.10">
    <property type="entry name" value="Winged helix-like DNA-binding domain superfamily/Winged helix DNA-binding domain"/>
    <property type="match status" value="1"/>
</dbReference>
<dbReference type="RefSeq" id="XP_039610259.1">
    <property type="nucleotide sequence ID" value="XM_039754325.1"/>
</dbReference>
<keyword evidence="5" id="KW-0539">Nucleus</keyword>
<reference evidence="6 7" key="1">
    <citation type="journal article" date="2021" name="Cell">
        <title>Tracing the genetic footprints of vertebrate landing in non-teleost ray-finned fishes.</title>
        <authorList>
            <person name="Bi X."/>
            <person name="Wang K."/>
            <person name="Yang L."/>
            <person name="Pan H."/>
            <person name="Jiang H."/>
            <person name="Wei Q."/>
            <person name="Fang M."/>
            <person name="Yu H."/>
            <person name="Zhu C."/>
            <person name="Cai Y."/>
            <person name="He Y."/>
            <person name="Gan X."/>
            <person name="Zeng H."/>
            <person name="Yu D."/>
            <person name="Zhu Y."/>
            <person name="Jiang H."/>
            <person name="Qiu Q."/>
            <person name="Yang H."/>
            <person name="Zhang Y.E."/>
            <person name="Wang W."/>
            <person name="Zhu M."/>
            <person name="He S."/>
            <person name="Zhang G."/>
        </authorList>
    </citation>
    <scope>NUCLEOTIDE SEQUENCE [LARGE SCALE GENOMIC DNA]</scope>
    <source>
        <strain evidence="6">Bchr_013</strain>
    </source>
</reference>
<dbReference type="GeneID" id="120530131"/>
<dbReference type="AlphaFoldDB" id="A0A8X7WZH9"/>
<dbReference type="CDD" id="cd14660">
    <property type="entry name" value="E2F_DD"/>
    <property type="match status" value="1"/>
</dbReference>
<organism evidence="6 7">
    <name type="scientific">Polypterus senegalus</name>
    <name type="common">Senegal bichir</name>
    <dbReference type="NCBI Taxonomy" id="55291"/>
    <lineage>
        <taxon>Eukaryota</taxon>
        <taxon>Metazoa</taxon>
        <taxon>Chordata</taxon>
        <taxon>Craniata</taxon>
        <taxon>Vertebrata</taxon>
        <taxon>Euteleostomi</taxon>
        <taxon>Actinopterygii</taxon>
        <taxon>Polypteriformes</taxon>
        <taxon>Polypteridae</taxon>
        <taxon>Polypterus</taxon>
    </lineage>
</organism>
<feature type="non-terminal residue" evidence="6">
    <location>
        <position position="365"/>
    </location>
</feature>
<dbReference type="InterPro" id="IPR032198">
    <property type="entry name" value="E2F_CC-MB"/>
</dbReference>
<dbReference type="SUPFAM" id="SSF46785">
    <property type="entry name" value="Winged helix' DNA-binding domain"/>
    <property type="match status" value="1"/>
</dbReference>
<dbReference type="SUPFAM" id="SSF144074">
    <property type="entry name" value="E2F-DP heterodimerization region"/>
    <property type="match status" value="1"/>
</dbReference>
<dbReference type="Gene3D" id="6.10.250.540">
    <property type="match status" value="1"/>
</dbReference>
<keyword evidence="7" id="KW-1185">Reference proteome</keyword>
<comment type="similarity">
    <text evidence="1 5">Belongs to the E2F/DP family.</text>
</comment>
<accession>A0A8X7WZH9</accession>
<dbReference type="Pfam" id="PF02319">
    <property type="entry name" value="WHD_E2F_TDP"/>
    <property type="match status" value="1"/>
</dbReference>
<evidence type="ECO:0000256" key="3">
    <source>
        <dbReference type="ARBA" id="ARBA00023125"/>
    </source>
</evidence>
<dbReference type="GO" id="GO:0000978">
    <property type="term" value="F:RNA polymerase II cis-regulatory region sequence-specific DNA binding"/>
    <property type="evidence" value="ECO:0007669"/>
    <property type="project" value="InterPro"/>
</dbReference>
<keyword evidence="2 5" id="KW-0805">Transcription regulation</keyword>
<dbReference type="GO" id="GO:0090575">
    <property type="term" value="C:RNA polymerase II transcription regulator complex"/>
    <property type="evidence" value="ECO:0007669"/>
    <property type="project" value="TreeGrafter"/>
</dbReference>
<name>A0A8X7WZH9_POLSE</name>
<dbReference type="Proteomes" id="UP000886611">
    <property type="component" value="Unassembled WGS sequence"/>
</dbReference>
<keyword evidence="3 5" id="KW-0238">DNA-binding</keyword>
<comment type="caution">
    <text evidence="6">The sequence shown here is derived from an EMBL/GenBank/DDBJ whole genome shotgun (WGS) entry which is preliminary data.</text>
</comment>
<evidence type="ECO:0000313" key="6">
    <source>
        <dbReference type="EMBL" id="KAG2458209.1"/>
    </source>
</evidence>
<dbReference type="OrthoDB" id="1743261at2759"/>
<dbReference type="FunFam" id="1.10.10.10:FF:000008">
    <property type="entry name" value="E2F transcription factor 1"/>
    <property type="match status" value="1"/>
</dbReference>
<dbReference type="InterPro" id="IPR036388">
    <property type="entry name" value="WH-like_DNA-bd_sf"/>
</dbReference>
<dbReference type="PANTHER" id="PTHR12081:SF35">
    <property type="entry name" value="TRANSCRIPTION FACTOR E2F5"/>
    <property type="match status" value="1"/>
</dbReference>
<evidence type="ECO:0000256" key="5">
    <source>
        <dbReference type="RuleBase" id="RU003796"/>
    </source>
</evidence>
<dbReference type="SMART" id="SM01372">
    <property type="entry name" value="E2F_TDP"/>
    <property type="match status" value="1"/>
</dbReference>
<evidence type="ECO:0000256" key="4">
    <source>
        <dbReference type="ARBA" id="ARBA00023163"/>
    </source>
</evidence>
<dbReference type="GO" id="GO:0046983">
    <property type="term" value="F:protein dimerization activity"/>
    <property type="evidence" value="ECO:0007669"/>
    <property type="project" value="InterPro"/>
</dbReference>
<dbReference type="GO" id="GO:0000981">
    <property type="term" value="F:DNA-binding transcription factor activity, RNA polymerase II-specific"/>
    <property type="evidence" value="ECO:0007669"/>
    <property type="project" value="TreeGrafter"/>
</dbReference>
<proteinExistence type="inferred from homology"/>
<dbReference type="InterPro" id="IPR036390">
    <property type="entry name" value="WH_DNA-bd_sf"/>
</dbReference>
<dbReference type="InterPro" id="IPR015633">
    <property type="entry name" value="E2F"/>
</dbReference>
<gene>
    <name evidence="6" type="primary">E2f5</name>
    <name evidence="6" type="ORF">GTO96_0017699</name>
</gene>